<protein>
    <submittedName>
        <fullName evidence="2">Uncharacterized protein</fullName>
    </submittedName>
</protein>
<dbReference type="RefSeq" id="WP_271199869.1">
    <property type="nucleotide sequence ID" value="NZ_BSFL01000001.1"/>
</dbReference>
<name>A0A9W6JKN4_9HYPH</name>
<dbReference type="Proteomes" id="UP001143309">
    <property type="component" value="Unassembled WGS sequence"/>
</dbReference>
<dbReference type="AlphaFoldDB" id="A0A9W6JKN4"/>
<proteinExistence type="predicted"/>
<keyword evidence="1" id="KW-1133">Transmembrane helix</keyword>
<accession>A0A9W6JKN4</accession>
<keyword evidence="1" id="KW-0472">Membrane</keyword>
<organism evidence="2 3">
    <name type="scientific">Methylopila turkensis</name>
    <dbReference type="NCBI Taxonomy" id="1437816"/>
    <lineage>
        <taxon>Bacteria</taxon>
        <taxon>Pseudomonadati</taxon>
        <taxon>Pseudomonadota</taxon>
        <taxon>Alphaproteobacteria</taxon>
        <taxon>Hyphomicrobiales</taxon>
        <taxon>Methylopilaceae</taxon>
        <taxon>Methylopila</taxon>
    </lineage>
</organism>
<gene>
    <name evidence="2" type="ORF">GCM10008174_11520</name>
</gene>
<sequence>MEIPFWFQWGVPAGGFAIGLAALVWARYEVAKFDRRYGKRG</sequence>
<evidence type="ECO:0000313" key="3">
    <source>
        <dbReference type="Proteomes" id="UP001143309"/>
    </source>
</evidence>
<dbReference type="EMBL" id="BSFL01000001">
    <property type="protein sequence ID" value="GLK79411.1"/>
    <property type="molecule type" value="Genomic_DNA"/>
</dbReference>
<keyword evidence="1" id="KW-0812">Transmembrane</keyword>
<reference evidence="2" key="1">
    <citation type="journal article" date="2014" name="Int. J. Syst. Evol. Microbiol.">
        <title>Complete genome sequence of Corynebacterium casei LMG S-19264T (=DSM 44701T), isolated from a smear-ripened cheese.</title>
        <authorList>
            <consortium name="US DOE Joint Genome Institute (JGI-PGF)"/>
            <person name="Walter F."/>
            <person name="Albersmeier A."/>
            <person name="Kalinowski J."/>
            <person name="Ruckert C."/>
        </authorList>
    </citation>
    <scope>NUCLEOTIDE SEQUENCE</scope>
    <source>
        <strain evidence="2">VKM B-2748</strain>
    </source>
</reference>
<reference evidence="2" key="2">
    <citation type="submission" date="2023-01" db="EMBL/GenBank/DDBJ databases">
        <authorList>
            <person name="Sun Q."/>
            <person name="Evtushenko L."/>
        </authorList>
    </citation>
    <scope>NUCLEOTIDE SEQUENCE</scope>
    <source>
        <strain evidence="2">VKM B-2748</strain>
    </source>
</reference>
<evidence type="ECO:0000313" key="2">
    <source>
        <dbReference type="EMBL" id="GLK79411.1"/>
    </source>
</evidence>
<keyword evidence="3" id="KW-1185">Reference proteome</keyword>
<comment type="caution">
    <text evidence="2">The sequence shown here is derived from an EMBL/GenBank/DDBJ whole genome shotgun (WGS) entry which is preliminary data.</text>
</comment>
<evidence type="ECO:0000256" key="1">
    <source>
        <dbReference type="SAM" id="Phobius"/>
    </source>
</evidence>
<feature type="transmembrane region" description="Helical" evidence="1">
    <location>
        <begin position="6"/>
        <end position="26"/>
    </location>
</feature>